<evidence type="ECO:0008006" key="3">
    <source>
        <dbReference type="Google" id="ProtNLM"/>
    </source>
</evidence>
<dbReference type="RefSeq" id="WP_303540302.1">
    <property type="nucleotide sequence ID" value="NZ_JAUOTP010000002.1"/>
</dbReference>
<protein>
    <recommendedName>
        <fullName evidence="3">Sulfotransferase family protein</fullName>
    </recommendedName>
</protein>
<comment type="caution">
    <text evidence="1">The sequence shown here is derived from an EMBL/GenBank/DDBJ whole genome shotgun (WGS) entry which is preliminary data.</text>
</comment>
<name>A0ABT8Y6Y6_9SPHN</name>
<dbReference type="InterPro" id="IPR027417">
    <property type="entry name" value="P-loop_NTPase"/>
</dbReference>
<dbReference type="EMBL" id="JAUOTP010000002">
    <property type="protein sequence ID" value="MDO6413668.1"/>
    <property type="molecule type" value="Genomic_DNA"/>
</dbReference>
<gene>
    <name evidence="1" type="ORF">Q4F19_04665</name>
</gene>
<reference evidence="1" key="1">
    <citation type="submission" date="2023-07" db="EMBL/GenBank/DDBJ databases">
        <authorList>
            <person name="Kim M."/>
        </authorList>
    </citation>
    <scope>NUCLEOTIDE SEQUENCE</scope>
    <source>
        <strain evidence="1">BIUV-7</strain>
    </source>
</reference>
<organism evidence="1 2">
    <name type="scientific">Sphingomonas natans</name>
    <dbReference type="NCBI Taxonomy" id="3063330"/>
    <lineage>
        <taxon>Bacteria</taxon>
        <taxon>Pseudomonadati</taxon>
        <taxon>Pseudomonadota</taxon>
        <taxon>Alphaproteobacteria</taxon>
        <taxon>Sphingomonadales</taxon>
        <taxon>Sphingomonadaceae</taxon>
        <taxon>Sphingomonas</taxon>
    </lineage>
</organism>
<accession>A0ABT8Y6Y6</accession>
<proteinExistence type="predicted"/>
<sequence>MSKAVVKVGDRRRRSPATVNVKAAENGASEARSAIFVHSSFRTGSTWLWSLFRTNTKFCAYYEIFNEYLATLSLDTLNHSHDKWNSHHPPTAPYFIEFAPLIAADGGVCHYESGMALARFFPAKDEIGDPVLSDAERCYTASLINAAHVAGRVPVLSCTRSLARIGALKRAHGGLHIALVRPLLAQWFSYSDQFAAGNDYFLRSVLTTVFSTSADPVANTLQRFARSAELADTDGLRPNDDVLICFLVLHIYLEHLARLDADLVVSLDGLAEGAEERAALETAVTAHSGLPFSVAGAKSTIAAPDLLVLDLERVEQMVASLLHLAAHDGSIVRAPDVLLDLGIRRIAEFAERYRAFLSQAGALHGRWRRDRDRLAAEAEQRAQDHERFLGESREVLNRCSTLEAELATVEEALRASLSHGASLEAAVAADNEVRAGLLTSLEHGAAERDELHLALALYQQRLASYERSRGTPLPGSLEPADVASRWNEVMRRLK</sequence>
<dbReference type="Gene3D" id="3.40.50.300">
    <property type="entry name" value="P-loop containing nucleotide triphosphate hydrolases"/>
    <property type="match status" value="1"/>
</dbReference>
<evidence type="ECO:0000313" key="2">
    <source>
        <dbReference type="Proteomes" id="UP001169764"/>
    </source>
</evidence>
<dbReference type="Proteomes" id="UP001169764">
    <property type="component" value="Unassembled WGS sequence"/>
</dbReference>
<evidence type="ECO:0000313" key="1">
    <source>
        <dbReference type="EMBL" id="MDO6413668.1"/>
    </source>
</evidence>
<keyword evidence="2" id="KW-1185">Reference proteome</keyword>